<dbReference type="Proteomes" id="UP000285092">
    <property type="component" value="Unassembled WGS sequence"/>
</dbReference>
<keyword evidence="2" id="KW-0805">Transcription regulation</keyword>
<dbReference type="EMBL" id="QXFK01000015">
    <property type="protein sequence ID" value="RIV78772.1"/>
    <property type="molecule type" value="Genomic_DNA"/>
</dbReference>
<comment type="caution">
    <text evidence="7">The sequence shown here is derived from an EMBL/GenBank/DDBJ whole genome shotgun (WGS) entry which is preliminary data.</text>
</comment>
<dbReference type="Pfam" id="PF08281">
    <property type="entry name" value="Sigma70_r4_2"/>
    <property type="match status" value="1"/>
</dbReference>
<dbReference type="SUPFAM" id="SSF88946">
    <property type="entry name" value="Sigma2 domain of RNA polymerase sigma factors"/>
    <property type="match status" value="1"/>
</dbReference>
<dbReference type="Gene3D" id="1.10.1740.10">
    <property type="match status" value="1"/>
</dbReference>
<dbReference type="RefSeq" id="WP_119512942.1">
    <property type="nucleotide sequence ID" value="NZ_QXFK01000015.1"/>
</dbReference>
<name>A0A418NIU7_9SPHN</name>
<dbReference type="Gene3D" id="1.10.10.10">
    <property type="entry name" value="Winged helix-like DNA-binding domain superfamily/Winged helix DNA-binding domain"/>
    <property type="match status" value="1"/>
</dbReference>
<dbReference type="InterPro" id="IPR013249">
    <property type="entry name" value="RNA_pol_sigma70_r4_t2"/>
</dbReference>
<evidence type="ECO:0000256" key="3">
    <source>
        <dbReference type="ARBA" id="ARBA00023082"/>
    </source>
</evidence>
<evidence type="ECO:0000256" key="4">
    <source>
        <dbReference type="ARBA" id="ARBA00023163"/>
    </source>
</evidence>
<organism evidence="7 8">
    <name type="scientific">Pelagerythrobacter aerophilus</name>
    <dbReference type="NCBI Taxonomy" id="2306995"/>
    <lineage>
        <taxon>Bacteria</taxon>
        <taxon>Pseudomonadati</taxon>
        <taxon>Pseudomonadota</taxon>
        <taxon>Alphaproteobacteria</taxon>
        <taxon>Sphingomonadales</taxon>
        <taxon>Erythrobacteraceae</taxon>
        <taxon>Pelagerythrobacter</taxon>
    </lineage>
</organism>
<sequence length="169" mass="20196">MTAPHPTAAFEVFYRAEHGRLLRYFRKQVGRDEAPDLVQETFTRLLRSGVFDRVENPTAYLMRSARNLLIERARRKMREQCIALPYDDERDAPVHAEQAWRIEEADVRRIYRRTLRAMPRRTRRIFLMHRLKGMTYREIAEQIGISDKGVQHHMMRALARCRRAASSQW</sequence>
<comment type="similarity">
    <text evidence="1">Belongs to the sigma-70 factor family. ECF subfamily.</text>
</comment>
<dbReference type="InterPro" id="IPR007627">
    <property type="entry name" value="RNA_pol_sigma70_r2"/>
</dbReference>
<evidence type="ECO:0000259" key="5">
    <source>
        <dbReference type="Pfam" id="PF04542"/>
    </source>
</evidence>
<dbReference type="PANTHER" id="PTHR43133">
    <property type="entry name" value="RNA POLYMERASE ECF-TYPE SIGMA FACTO"/>
    <property type="match status" value="1"/>
</dbReference>
<dbReference type="OrthoDB" id="7447094at2"/>
<evidence type="ECO:0000313" key="8">
    <source>
        <dbReference type="Proteomes" id="UP000285092"/>
    </source>
</evidence>
<dbReference type="AlphaFoldDB" id="A0A418NIU7"/>
<dbReference type="InterPro" id="IPR013325">
    <property type="entry name" value="RNA_pol_sigma_r2"/>
</dbReference>
<protein>
    <submittedName>
        <fullName evidence="7">Sigma-70 family RNA polymerase sigma factor</fullName>
    </submittedName>
</protein>
<dbReference type="GO" id="GO:0003677">
    <property type="term" value="F:DNA binding"/>
    <property type="evidence" value="ECO:0007669"/>
    <property type="project" value="InterPro"/>
</dbReference>
<gene>
    <name evidence="7" type="ORF">D2V04_08280</name>
</gene>
<keyword evidence="4" id="KW-0804">Transcription</keyword>
<reference evidence="7 8" key="1">
    <citation type="submission" date="2018-08" db="EMBL/GenBank/DDBJ databases">
        <title>Altererythrobacter sp.Ery1 and Ery12, the genome sequencing of novel strains in genus Alterythrobacter.</title>
        <authorList>
            <person name="Cheng H."/>
            <person name="Wu Y.-H."/>
            <person name="Fang C."/>
            <person name="Xu X.-W."/>
        </authorList>
    </citation>
    <scope>NUCLEOTIDE SEQUENCE [LARGE SCALE GENOMIC DNA]</scope>
    <source>
        <strain evidence="7 8">Ery1</strain>
    </source>
</reference>
<evidence type="ECO:0000256" key="1">
    <source>
        <dbReference type="ARBA" id="ARBA00010641"/>
    </source>
</evidence>
<dbReference type="InterPro" id="IPR036388">
    <property type="entry name" value="WH-like_DNA-bd_sf"/>
</dbReference>
<evidence type="ECO:0000256" key="2">
    <source>
        <dbReference type="ARBA" id="ARBA00023015"/>
    </source>
</evidence>
<evidence type="ECO:0000259" key="6">
    <source>
        <dbReference type="Pfam" id="PF08281"/>
    </source>
</evidence>
<dbReference type="GO" id="GO:0016987">
    <property type="term" value="F:sigma factor activity"/>
    <property type="evidence" value="ECO:0007669"/>
    <property type="project" value="UniProtKB-KW"/>
</dbReference>
<dbReference type="PANTHER" id="PTHR43133:SF63">
    <property type="entry name" value="RNA POLYMERASE SIGMA FACTOR FECI-RELATED"/>
    <property type="match status" value="1"/>
</dbReference>
<feature type="domain" description="RNA polymerase sigma-70 region 2" evidence="5">
    <location>
        <begin position="13"/>
        <end position="78"/>
    </location>
</feature>
<keyword evidence="3" id="KW-0731">Sigma factor</keyword>
<dbReference type="Pfam" id="PF04542">
    <property type="entry name" value="Sigma70_r2"/>
    <property type="match status" value="1"/>
</dbReference>
<dbReference type="NCBIfam" id="TIGR02937">
    <property type="entry name" value="sigma70-ECF"/>
    <property type="match status" value="1"/>
</dbReference>
<proteinExistence type="inferred from homology"/>
<feature type="domain" description="RNA polymerase sigma factor 70 region 4 type 2" evidence="6">
    <location>
        <begin position="109"/>
        <end position="161"/>
    </location>
</feature>
<dbReference type="InterPro" id="IPR014284">
    <property type="entry name" value="RNA_pol_sigma-70_dom"/>
</dbReference>
<accession>A0A418NIU7</accession>
<keyword evidence="8" id="KW-1185">Reference proteome</keyword>
<dbReference type="SUPFAM" id="SSF88659">
    <property type="entry name" value="Sigma3 and sigma4 domains of RNA polymerase sigma factors"/>
    <property type="match status" value="1"/>
</dbReference>
<dbReference type="InterPro" id="IPR039425">
    <property type="entry name" value="RNA_pol_sigma-70-like"/>
</dbReference>
<dbReference type="InterPro" id="IPR013324">
    <property type="entry name" value="RNA_pol_sigma_r3/r4-like"/>
</dbReference>
<evidence type="ECO:0000313" key="7">
    <source>
        <dbReference type="EMBL" id="RIV78772.1"/>
    </source>
</evidence>
<dbReference type="GO" id="GO:0006352">
    <property type="term" value="P:DNA-templated transcription initiation"/>
    <property type="evidence" value="ECO:0007669"/>
    <property type="project" value="InterPro"/>
</dbReference>